<accession>A0A1G6CH95</accession>
<sequence length="76" mass="8583">MMNFGALMKLKGIRDEFAQNHPGVSHFFRDEIMTGLPEGTILEISVTKPGEEKVTSNMKVNEKDLEIFRTLGELSK</sequence>
<dbReference type="EMBL" id="FMXR01000019">
    <property type="protein sequence ID" value="SDB32122.1"/>
    <property type="molecule type" value="Genomic_DNA"/>
</dbReference>
<name>A0A1G6CH95_EUBOX</name>
<dbReference type="OrthoDB" id="1766780at2"/>
<organism evidence="1 2">
    <name type="scientific">Eubacterium oxidoreducens</name>
    <dbReference type="NCBI Taxonomy" id="1732"/>
    <lineage>
        <taxon>Bacteria</taxon>
        <taxon>Bacillati</taxon>
        <taxon>Bacillota</taxon>
        <taxon>Clostridia</taxon>
        <taxon>Eubacteriales</taxon>
        <taxon>Eubacteriaceae</taxon>
        <taxon>Eubacterium</taxon>
    </lineage>
</organism>
<protein>
    <submittedName>
        <fullName evidence="1">Uncharacterized protein</fullName>
    </submittedName>
</protein>
<evidence type="ECO:0000313" key="2">
    <source>
        <dbReference type="Proteomes" id="UP000199228"/>
    </source>
</evidence>
<evidence type="ECO:0000313" key="1">
    <source>
        <dbReference type="EMBL" id="SDB32122.1"/>
    </source>
</evidence>
<dbReference type="STRING" id="1732.SAMN02910417_02395"/>
<proteinExistence type="predicted"/>
<gene>
    <name evidence="1" type="ORF">SAMN02910417_02395</name>
</gene>
<reference evidence="1 2" key="1">
    <citation type="submission" date="2016-10" db="EMBL/GenBank/DDBJ databases">
        <authorList>
            <person name="de Groot N.N."/>
        </authorList>
    </citation>
    <scope>NUCLEOTIDE SEQUENCE [LARGE SCALE GENOMIC DNA]</scope>
    <source>
        <strain evidence="1 2">DSM 3217</strain>
    </source>
</reference>
<dbReference type="Proteomes" id="UP000199228">
    <property type="component" value="Unassembled WGS sequence"/>
</dbReference>
<dbReference type="RefSeq" id="WP_090174590.1">
    <property type="nucleotide sequence ID" value="NZ_FMXR01000019.1"/>
</dbReference>
<keyword evidence="2" id="KW-1185">Reference proteome</keyword>
<dbReference type="AlphaFoldDB" id="A0A1G6CH95"/>